<comment type="similarity">
    <text evidence="2">Belongs to the SLC41A transporter family.</text>
</comment>
<dbReference type="RefSeq" id="XP_014155688.1">
    <property type="nucleotide sequence ID" value="XM_014300213.1"/>
</dbReference>
<keyword evidence="11" id="KW-1185">Reference proteome</keyword>
<dbReference type="STRING" id="667725.A0A0L0FYZ5"/>
<proteinExistence type="inferred from homology"/>
<feature type="transmembrane region" description="Helical" evidence="8">
    <location>
        <begin position="117"/>
        <end position="137"/>
    </location>
</feature>
<keyword evidence="7 8" id="KW-0472">Membrane</keyword>
<gene>
    <name evidence="10" type="ORF">SARC_05908</name>
</gene>
<dbReference type="PANTHER" id="PTHR41394">
    <property type="entry name" value="MAGNESIUM TRANSPORTER MGTE"/>
    <property type="match status" value="1"/>
</dbReference>
<evidence type="ECO:0000256" key="2">
    <source>
        <dbReference type="ARBA" id="ARBA00009749"/>
    </source>
</evidence>
<dbReference type="GO" id="GO:0008324">
    <property type="term" value="F:monoatomic cation transmembrane transporter activity"/>
    <property type="evidence" value="ECO:0007669"/>
    <property type="project" value="InterPro"/>
</dbReference>
<keyword evidence="5" id="KW-0460">Magnesium</keyword>
<evidence type="ECO:0000313" key="11">
    <source>
        <dbReference type="Proteomes" id="UP000054560"/>
    </source>
</evidence>
<dbReference type="OrthoDB" id="48232at2759"/>
<dbReference type="GeneID" id="25906412"/>
<sequence length="287" mass="30959">MDREAGLTNRRVPTQIDDTDVVDNQNDLIVELQQLRSDNLKLSTAVLALRESRCRCEQDKYNEALLSNSHDHETIISDEDTDSPIGSSIGHGHGHDIPLLDVSYKRISAVHLAGTRILWLSLFLASLALTAVVMESFEHILASQIELAFFVPLMIGHGGNVGGQTVGTVLSALSSQKIKRKDMLSVLLKESISGLLVGCALGFLSAFATSFLMGVSEPVSVVVFATLPVLSVTASGLASTLPFLCMYLGLDAAVVSAPLMTTLVDVLGLVSYFMIARGVFSWYGMRF</sequence>
<feature type="transmembrane region" description="Helical" evidence="8">
    <location>
        <begin position="149"/>
        <end position="173"/>
    </location>
</feature>
<dbReference type="GO" id="GO:0016020">
    <property type="term" value="C:membrane"/>
    <property type="evidence" value="ECO:0007669"/>
    <property type="project" value="UniProtKB-SubCell"/>
</dbReference>
<accession>A0A0L0FYZ5</accession>
<evidence type="ECO:0000256" key="8">
    <source>
        <dbReference type="SAM" id="Phobius"/>
    </source>
</evidence>
<evidence type="ECO:0000259" key="9">
    <source>
        <dbReference type="Pfam" id="PF01769"/>
    </source>
</evidence>
<comment type="subcellular location">
    <subcellularLocation>
        <location evidence="1">Membrane</location>
        <topology evidence="1">Multi-pass membrane protein</topology>
    </subcellularLocation>
</comment>
<dbReference type="SUPFAM" id="SSF161093">
    <property type="entry name" value="MgtE membrane domain-like"/>
    <property type="match status" value="1"/>
</dbReference>
<keyword evidence="3" id="KW-0813">Transport</keyword>
<organism evidence="10 11">
    <name type="scientific">Sphaeroforma arctica JP610</name>
    <dbReference type="NCBI Taxonomy" id="667725"/>
    <lineage>
        <taxon>Eukaryota</taxon>
        <taxon>Ichthyosporea</taxon>
        <taxon>Ichthyophonida</taxon>
        <taxon>Sphaeroforma</taxon>
    </lineage>
</organism>
<dbReference type="AlphaFoldDB" id="A0A0L0FYZ5"/>
<dbReference type="Pfam" id="PF01769">
    <property type="entry name" value="MgtE"/>
    <property type="match status" value="1"/>
</dbReference>
<protein>
    <recommendedName>
        <fullName evidence="9">SLC41A/MgtE integral membrane domain-containing protein</fullName>
    </recommendedName>
</protein>
<feature type="domain" description="SLC41A/MgtE integral membrane" evidence="9">
    <location>
        <begin position="151"/>
        <end position="275"/>
    </location>
</feature>
<dbReference type="PANTHER" id="PTHR41394:SF8">
    <property type="entry name" value="MAGNESIUM TRANSPORTER MGTE"/>
    <property type="match status" value="1"/>
</dbReference>
<evidence type="ECO:0000256" key="6">
    <source>
        <dbReference type="ARBA" id="ARBA00022989"/>
    </source>
</evidence>
<keyword evidence="4 8" id="KW-0812">Transmembrane</keyword>
<evidence type="ECO:0000256" key="5">
    <source>
        <dbReference type="ARBA" id="ARBA00022842"/>
    </source>
</evidence>
<dbReference type="InterPro" id="IPR006667">
    <property type="entry name" value="SLC41_membr_dom"/>
</dbReference>
<feature type="transmembrane region" description="Helical" evidence="8">
    <location>
        <begin position="194"/>
        <end position="215"/>
    </location>
</feature>
<reference evidence="10 11" key="1">
    <citation type="submission" date="2011-02" db="EMBL/GenBank/DDBJ databases">
        <title>The Genome Sequence of Sphaeroforma arctica JP610.</title>
        <authorList>
            <consortium name="The Broad Institute Genome Sequencing Platform"/>
            <person name="Russ C."/>
            <person name="Cuomo C."/>
            <person name="Young S.K."/>
            <person name="Zeng Q."/>
            <person name="Gargeya S."/>
            <person name="Alvarado L."/>
            <person name="Berlin A."/>
            <person name="Chapman S.B."/>
            <person name="Chen Z."/>
            <person name="Freedman E."/>
            <person name="Gellesch M."/>
            <person name="Goldberg J."/>
            <person name="Griggs A."/>
            <person name="Gujja S."/>
            <person name="Heilman E."/>
            <person name="Heiman D."/>
            <person name="Howarth C."/>
            <person name="Mehta T."/>
            <person name="Neiman D."/>
            <person name="Pearson M."/>
            <person name="Roberts A."/>
            <person name="Saif S."/>
            <person name="Shea T."/>
            <person name="Shenoy N."/>
            <person name="Sisk P."/>
            <person name="Stolte C."/>
            <person name="Sykes S."/>
            <person name="White J."/>
            <person name="Yandava C."/>
            <person name="Burger G."/>
            <person name="Gray M.W."/>
            <person name="Holland P.W.H."/>
            <person name="King N."/>
            <person name="Lang F.B.F."/>
            <person name="Roger A.J."/>
            <person name="Ruiz-Trillo I."/>
            <person name="Haas B."/>
            <person name="Nusbaum C."/>
            <person name="Birren B."/>
        </authorList>
    </citation>
    <scope>NUCLEOTIDE SEQUENCE [LARGE SCALE GENOMIC DNA]</scope>
    <source>
        <strain evidence="10 11">JP610</strain>
    </source>
</reference>
<dbReference type="EMBL" id="KQ241997">
    <property type="protein sequence ID" value="KNC81786.1"/>
    <property type="molecule type" value="Genomic_DNA"/>
</dbReference>
<dbReference type="Gene3D" id="1.10.357.20">
    <property type="entry name" value="SLC41 divalent cation transporters, integral membrane domain"/>
    <property type="match status" value="1"/>
</dbReference>
<feature type="transmembrane region" description="Helical" evidence="8">
    <location>
        <begin position="221"/>
        <end position="250"/>
    </location>
</feature>
<evidence type="ECO:0000256" key="4">
    <source>
        <dbReference type="ARBA" id="ARBA00022692"/>
    </source>
</evidence>
<feature type="transmembrane region" description="Helical" evidence="8">
    <location>
        <begin position="262"/>
        <end position="283"/>
    </location>
</feature>
<evidence type="ECO:0000256" key="3">
    <source>
        <dbReference type="ARBA" id="ARBA00022448"/>
    </source>
</evidence>
<name>A0A0L0FYZ5_9EUKA</name>
<evidence type="ECO:0000256" key="7">
    <source>
        <dbReference type="ARBA" id="ARBA00023136"/>
    </source>
</evidence>
<keyword evidence="6 8" id="KW-1133">Transmembrane helix</keyword>
<dbReference type="eggNOG" id="ENOG502RTMG">
    <property type="taxonomic scope" value="Eukaryota"/>
</dbReference>
<dbReference type="Proteomes" id="UP000054560">
    <property type="component" value="Unassembled WGS sequence"/>
</dbReference>
<evidence type="ECO:0000256" key="1">
    <source>
        <dbReference type="ARBA" id="ARBA00004141"/>
    </source>
</evidence>
<evidence type="ECO:0000313" key="10">
    <source>
        <dbReference type="EMBL" id="KNC81786.1"/>
    </source>
</evidence>
<dbReference type="InterPro" id="IPR036739">
    <property type="entry name" value="SLC41_membr_dom_sf"/>
</dbReference>